<dbReference type="EMBL" id="VYYT01000157">
    <property type="protein sequence ID" value="KAK2761964.1"/>
    <property type="molecule type" value="Genomic_DNA"/>
</dbReference>
<dbReference type="AlphaFoldDB" id="A0AAD9YG93"/>
<keyword evidence="2" id="KW-1185">Reference proteome</keyword>
<name>A0AAD9YG93_COLKA</name>
<evidence type="ECO:0000313" key="1">
    <source>
        <dbReference type="EMBL" id="KAK2761964.1"/>
    </source>
</evidence>
<proteinExistence type="predicted"/>
<organism evidence="1 2">
    <name type="scientific">Colletotrichum kahawae</name>
    <name type="common">Coffee berry disease fungus</name>
    <dbReference type="NCBI Taxonomy" id="34407"/>
    <lineage>
        <taxon>Eukaryota</taxon>
        <taxon>Fungi</taxon>
        <taxon>Dikarya</taxon>
        <taxon>Ascomycota</taxon>
        <taxon>Pezizomycotina</taxon>
        <taxon>Sordariomycetes</taxon>
        <taxon>Hypocreomycetidae</taxon>
        <taxon>Glomerellales</taxon>
        <taxon>Glomerellaceae</taxon>
        <taxon>Colletotrichum</taxon>
        <taxon>Colletotrichum gloeosporioides species complex</taxon>
    </lineage>
</organism>
<gene>
    <name evidence="1" type="ORF">CKAH01_05194</name>
</gene>
<sequence>MARRTAAAALAFHLRTGVESVSESVDSPYSFELRMDAEPKGVGPSKWNGLQRRCGKQIRKASRDHIVAVEVDTIEPVAGASGTGVGIAVGGWAFDNTLDGAQVTWVQPPACVRSVTAQSVPPPGIEPDGIFIASFVFISQRAPSRTNFFYASHAGRGQSIAIVTRERQQRLDDSRARA</sequence>
<dbReference type="Proteomes" id="UP001281614">
    <property type="component" value="Unassembled WGS sequence"/>
</dbReference>
<protein>
    <submittedName>
        <fullName evidence="1">Uncharacterized protein</fullName>
    </submittedName>
</protein>
<evidence type="ECO:0000313" key="2">
    <source>
        <dbReference type="Proteomes" id="UP001281614"/>
    </source>
</evidence>
<comment type="caution">
    <text evidence="1">The sequence shown here is derived from an EMBL/GenBank/DDBJ whole genome shotgun (WGS) entry which is preliminary data.</text>
</comment>
<accession>A0AAD9YG93</accession>
<reference evidence="1" key="1">
    <citation type="submission" date="2023-02" db="EMBL/GenBank/DDBJ databases">
        <title>Colletotrichum kahawae CIFC_Que2 genome sequencing and assembly.</title>
        <authorList>
            <person name="Baroncelli R."/>
        </authorList>
    </citation>
    <scope>NUCLEOTIDE SEQUENCE</scope>
    <source>
        <strain evidence="1">CIFC_Que2</strain>
    </source>
</reference>